<proteinExistence type="predicted"/>
<keyword evidence="2" id="KW-1185">Reference proteome</keyword>
<dbReference type="Pfam" id="PF08224">
    <property type="entry name" value="DUF1719"/>
    <property type="match status" value="1"/>
</dbReference>
<organism evidence="1 2">
    <name type="scientific">Urochloa decumbens</name>
    <dbReference type="NCBI Taxonomy" id="240449"/>
    <lineage>
        <taxon>Eukaryota</taxon>
        <taxon>Viridiplantae</taxon>
        <taxon>Streptophyta</taxon>
        <taxon>Embryophyta</taxon>
        <taxon>Tracheophyta</taxon>
        <taxon>Spermatophyta</taxon>
        <taxon>Magnoliopsida</taxon>
        <taxon>Liliopsida</taxon>
        <taxon>Poales</taxon>
        <taxon>Poaceae</taxon>
        <taxon>PACMAD clade</taxon>
        <taxon>Panicoideae</taxon>
        <taxon>Panicodae</taxon>
        <taxon>Paniceae</taxon>
        <taxon>Melinidinae</taxon>
        <taxon>Urochloa</taxon>
    </lineage>
</organism>
<dbReference type="PANTHER" id="PTHR33377">
    <property type="entry name" value="OS10G0134700 PROTEIN-RELATED"/>
    <property type="match status" value="1"/>
</dbReference>
<accession>A0ABC9D9B5</accession>
<gene>
    <name evidence="1" type="ORF">URODEC1_LOCUS83154</name>
</gene>
<name>A0ABC9D9B5_9POAL</name>
<dbReference type="PANTHER" id="PTHR33377:SF31">
    <property type="entry name" value="RX N-TERMINAL DOMAIN-CONTAINING PROTEIN"/>
    <property type="match status" value="1"/>
</dbReference>
<protein>
    <recommendedName>
        <fullName evidence="3">Rx N-terminal domain-containing protein</fullName>
    </recommendedName>
</protein>
<reference evidence="1 2" key="2">
    <citation type="submission" date="2024-10" db="EMBL/GenBank/DDBJ databases">
        <authorList>
            <person name="Ryan C."/>
        </authorList>
    </citation>
    <scope>NUCLEOTIDE SEQUENCE [LARGE SCALE GENOMIC DNA]</scope>
</reference>
<dbReference type="AlphaFoldDB" id="A0ABC9D9B5"/>
<evidence type="ECO:0000313" key="2">
    <source>
        <dbReference type="Proteomes" id="UP001497457"/>
    </source>
</evidence>
<dbReference type="Proteomes" id="UP001497457">
    <property type="component" value="Chromosome 32b"/>
</dbReference>
<sequence>MTELVSTAIVQETVSQILSGLVPKYEEKEESNEKRNLERLEMAHIRLEAALETSNMWHVTDASLLRWRRKLKRVAEECDDTLHKCKQRILEDELMEREVRNFSLPNRIVHATKSFIFSVLNHNNNELTTSIAQRFEWYAHGASEFLRFIEFGGTPCHHMPFDSLIKNLFAGKQLHHKIFRGNKYPLIQLWLAPIRTSVHGTNVGLTFIQCDGTPEGNIFFSMIVQLSESTDIFWIAVKCLQYLAPHFKCTFENIRNELTQLPTQDFSWGPSIYSYHKEHWDKLHSFIYQWIRPNPFCCKQHGQHEAPRFSNLDMAGLSVVLPESVTHVILLCQVSLSVCNKQKALLSGDLISLQDYPYLKAGICFAPHGSLEGMLPANKSSVAAAIVHKEQHCLYTDITLEQMEEIMLPKAIDYFHQNAEEMVYQMHWISKHGFALIQVEKPCVSTRRSSMGTRRTFGGARKRKLMQVNDEDFIRSRVHFRRLINLWVTHVPVRLRRSMLNWMQKEKEILLAAPQLQLKF</sequence>
<reference evidence="2" key="1">
    <citation type="submission" date="2024-06" db="EMBL/GenBank/DDBJ databases">
        <authorList>
            <person name="Ryan C."/>
        </authorList>
    </citation>
    <scope>NUCLEOTIDE SEQUENCE [LARGE SCALE GENOMIC DNA]</scope>
</reference>
<dbReference type="SMART" id="SM01157">
    <property type="entry name" value="DUF1719"/>
    <property type="match status" value="1"/>
</dbReference>
<dbReference type="InterPro" id="IPR013181">
    <property type="entry name" value="DUF1719"/>
</dbReference>
<dbReference type="EMBL" id="OZ075142">
    <property type="protein sequence ID" value="CAL5034571.1"/>
    <property type="molecule type" value="Genomic_DNA"/>
</dbReference>
<evidence type="ECO:0008006" key="3">
    <source>
        <dbReference type="Google" id="ProtNLM"/>
    </source>
</evidence>
<evidence type="ECO:0000313" key="1">
    <source>
        <dbReference type="EMBL" id="CAL5034571.1"/>
    </source>
</evidence>